<proteinExistence type="predicted"/>
<dbReference type="AlphaFoldDB" id="A0A1X1FWW0"/>
<protein>
    <submittedName>
        <fullName evidence="2">Uncharacterized protein</fullName>
    </submittedName>
</protein>
<reference evidence="2 3" key="1">
    <citation type="journal article" date="2016" name="Eur. J. Clin. Microbiol. Infect. Dis.">
        <title>Whole genome sequencing as a tool for phylogenetic analysis of clinical strains of Mitis group streptococci.</title>
        <authorList>
            <person name="Rasmussen L.H."/>
            <person name="Dargis R."/>
            <person name="Hojholt K."/>
            <person name="Christensen J.J."/>
            <person name="Skovgaard O."/>
            <person name="Justesen U.S."/>
            <person name="Rosenvinge F.S."/>
            <person name="Moser C."/>
            <person name="Lukjancenko O."/>
            <person name="Rasmussen S."/>
            <person name="Nielsen X.C."/>
        </authorList>
    </citation>
    <scope>NUCLEOTIDE SEQUENCE [LARGE SCALE GENOMIC DNA]</scope>
    <source>
        <strain evidence="2 3">OD_339823_10</strain>
    </source>
</reference>
<dbReference type="RefSeq" id="WP_084852822.1">
    <property type="nucleotide sequence ID" value="NZ_NCUD01000047.1"/>
</dbReference>
<comment type="caution">
    <text evidence="2">The sequence shown here is derived from an EMBL/GenBank/DDBJ whole genome shotgun (WGS) entry which is preliminary data.</text>
</comment>
<sequence>MGYSLLYFYLLAPSVELLCGFSAGKRRVCYKWFFPFTGIFNWLIPFVVFGERFITAEWISLTLIAAVLAILDLLAEAFSVKNTELVQDLK</sequence>
<accession>A0A1X1FWW0</accession>
<name>A0A1X1FWW0_STROR</name>
<gene>
    <name evidence="2" type="ORF">B7728_10220</name>
</gene>
<keyword evidence="1" id="KW-1133">Transmembrane helix</keyword>
<dbReference type="EMBL" id="NCUD01000047">
    <property type="protein sequence ID" value="ORO38748.1"/>
    <property type="molecule type" value="Genomic_DNA"/>
</dbReference>
<evidence type="ECO:0000256" key="1">
    <source>
        <dbReference type="SAM" id="Phobius"/>
    </source>
</evidence>
<evidence type="ECO:0000313" key="3">
    <source>
        <dbReference type="Proteomes" id="UP000193633"/>
    </source>
</evidence>
<feature type="transmembrane region" description="Helical" evidence="1">
    <location>
        <begin position="30"/>
        <end position="49"/>
    </location>
</feature>
<evidence type="ECO:0000313" key="2">
    <source>
        <dbReference type="EMBL" id="ORO38748.1"/>
    </source>
</evidence>
<keyword evidence="1" id="KW-0472">Membrane</keyword>
<keyword evidence="1" id="KW-0812">Transmembrane</keyword>
<dbReference type="Proteomes" id="UP000193633">
    <property type="component" value="Unassembled WGS sequence"/>
</dbReference>
<organism evidence="2 3">
    <name type="scientific">Streptococcus oralis subsp. tigurinus</name>
    <dbReference type="NCBI Taxonomy" id="1077464"/>
    <lineage>
        <taxon>Bacteria</taxon>
        <taxon>Bacillati</taxon>
        <taxon>Bacillota</taxon>
        <taxon>Bacilli</taxon>
        <taxon>Lactobacillales</taxon>
        <taxon>Streptococcaceae</taxon>
        <taxon>Streptococcus</taxon>
    </lineage>
</organism>
<feature type="transmembrane region" description="Helical" evidence="1">
    <location>
        <begin position="55"/>
        <end position="75"/>
    </location>
</feature>